<comment type="caution">
    <text evidence="5">The sequence shown here is derived from an EMBL/GenBank/DDBJ whole genome shotgun (WGS) entry which is preliminary data.</text>
</comment>
<evidence type="ECO:0000259" key="4">
    <source>
        <dbReference type="SMART" id="SM00922"/>
    </source>
</evidence>
<dbReference type="SUPFAM" id="SSF51604">
    <property type="entry name" value="Enolase C-terminal domain-like"/>
    <property type="match status" value="1"/>
</dbReference>
<dbReference type="Pfam" id="PF02746">
    <property type="entry name" value="MR_MLE_N"/>
    <property type="match status" value="1"/>
</dbReference>
<organism evidence="5 6">
    <name type="scientific">Streptosporangium algeriense</name>
    <dbReference type="NCBI Taxonomy" id="1682748"/>
    <lineage>
        <taxon>Bacteria</taxon>
        <taxon>Bacillati</taxon>
        <taxon>Actinomycetota</taxon>
        <taxon>Actinomycetes</taxon>
        <taxon>Streptosporangiales</taxon>
        <taxon>Streptosporangiaceae</taxon>
        <taxon>Streptosporangium</taxon>
    </lineage>
</organism>
<evidence type="ECO:0000256" key="1">
    <source>
        <dbReference type="ARBA" id="ARBA00008031"/>
    </source>
</evidence>
<dbReference type="PANTHER" id="PTHR48073">
    <property type="entry name" value="O-SUCCINYLBENZOATE SYNTHASE-RELATED"/>
    <property type="match status" value="1"/>
</dbReference>
<feature type="domain" description="Mandelate racemase/muconate lactonizing enzyme C-terminal" evidence="4">
    <location>
        <begin position="141"/>
        <end position="237"/>
    </location>
</feature>
<keyword evidence="2" id="KW-0479">Metal-binding</keyword>
<dbReference type="Gene3D" id="3.30.390.10">
    <property type="entry name" value="Enolase-like, N-terminal domain"/>
    <property type="match status" value="1"/>
</dbReference>
<keyword evidence="6" id="KW-1185">Reference proteome</keyword>
<evidence type="ECO:0000256" key="2">
    <source>
        <dbReference type="ARBA" id="ARBA00022723"/>
    </source>
</evidence>
<evidence type="ECO:0000313" key="6">
    <source>
        <dbReference type="Proteomes" id="UP001597024"/>
    </source>
</evidence>
<protein>
    <submittedName>
        <fullName evidence="5">Mandelate racemase/muconate lactonizing enzyme family protein</fullName>
    </submittedName>
</protein>
<comment type="similarity">
    <text evidence="1">Belongs to the mandelate racemase/muconate lactonizing enzyme family.</text>
</comment>
<evidence type="ECO:0000313" key="5">
    <source>
        <dbReference type="EMBL" id="MFD0885260.1"/>
    </source>
</evidence>
<dbReference type="SFLD" id="SFLDS00001">
    <property type="entry name" value="Enolase"/>
    <property type="match status" value="1"/>
</dbReference>
<dbReference type="InterPro" id="IPR013341">
    <property type="entry name" value="Mandelate_racemase_N_dom"/>
</dbReference>
<dbReference type="InterPro" id="IPR036849">
    <property type="entry name" value="Enolase-like_C_sf"/>
</dbReference>
<proteinExistence type="inferred from homology"/>
<dbReference type="SMART" id="SM00922">
    <property type="entry name" value="MR_MLE"/>
    <property type="match status" value="1"/>
</dbReference>
<dbReference type="SFLD" id="SFLDG00180">
    <property type="entry name" value="muconate_cycloisomerase"/>
    <property type="match status" value="1"/>
</dbReference>
<sequence>MIVSVEVTVRDLRLLDVQMKGLVPVQGTQESVFVRVTSDSGAVGHGEASSWAVFSEQSATAMAAMISGLLGPAVVGLDEYHRTGVQEAMEAAVPGNQVAKAAVDMAVHDLVARDVGLPVCGLLGGRPFRVALSYSVSAPVPEDVRRVVEKRYDAGYRTFKLKVGALDPETDAARIGAMRAAAADAVIRLDYNCRATEGHLRRIMGPAEAAGVEFCEQPFAAHQLDRTERLRSWFALPIGFDEAVTTVESLDTVLRRGLCDVVSLKFGRVGGTRNLIDMARTAERYGVGVYCGSLNESRLGVAAAMHAFSAVGGLVGGSDFYFPYEILDDGDIIGGPVRDGADIVIGDGAGHGAAPPDHWFDTSRPDRRVDMVRRGR</sequence>
<dbReference type="InterPro" id="IPR013342">
    <property type="entry name" value="Mandelate_racemase_C"/>
</dbReference>
<reference evidence="6" key="1">
    <citation type="journal article" date="2019" name="Int. J. Syst. Evol. Microbiol.">
        <title>The Global Catalogue of Microorganisms (GCM) 10K type strain sequencing project: providing services to taxonomists for standard genome sequencing and annotation.</title>
        <authorList>
            <consortium name="The Broad Institute Genomics Platform"/>
            <consortium name="The Broad Institute Genome Sequencing Center for Infectious Disease"/>
            <person name="Wu L."/>
            <person name="Ma J."/>
        </authorList>
    </citation>
    <scope>NUCLEOTIDE SEQUENCE [LARGE SCALE GENOMIC DNA]</scope>
    <source>
        <strain evidence="6">CCUG 62974</strain>
    </source>
</reference>
<gene>
    <name evidence="5" type="ORF">ACFQ08_11960</name>
</gene>
<dbReference type="Gene3D" id="3.20.20.120">
    <property type="entry name" value="Enolase-like C-terminal domain"/>
    <property type="match status" value="1"/>
</dbReference>
<keyword evidence="3" id="KW-0413">Isomerase</keyword>
<dbReference type="Proteomes" id="UP001597024">
    <property type="component" value="Unassembled WGS sequence"/>
</dbReference>
<dbReference type="InterPro" id="IPR029017">
    <property type="entry name" value="Enolase-like_N"/>
</dbReference>
<dbReference type="Pfam" id="PF13378">
    <property type="entry name" value="MR_MLE_C"/>
    <property type="match status" value="1"/>
</dbReference>
<name>A0ABW3DR42_9ACTN</name>
<evidence type="ECO:0000256" key="3">
    <source>
        <dbReference type="ARBA" id="ARBA00023235"/>
    </source>
</evidence>
<accession>A0ABW3DR42</accession>
<dbReference type="InterPro" id="IPR029065">
    <property type="entry name" value="Enolase_C-like"/>
</dbReference>
<dbReference type="SUPFAM" id="SSF54826">
    <property type="entry name" value="Enolase N-terminal domain-like"/>
    <property type="match status" value="1"/>
</dbReference>
<dbReference type="EMBL" id="JBHTHX010000320">
    <property type="protein sequence ID" value="MFD0885260.1"/>
    <property type="molecule type" value="Genomic_DNA"/>
</dbReference>
<dbReference type="PANTHER" id="PTHR48073:SF2">
    <property type="entry name" value="O-SUCCINYLBENZOATE SYNTHASE"/>
    <property type="match status" value="1"/>
</dbReference>